<feature type="binding site" evidence="6">
    <location>
        <position position="133"/>
    </location>
    <ligand>
        <name>S-adenosyl-L-methionine</name>
        <dbReference type="ChEBI" id="CHEBI:59789"/>
    </ligand>
</feature>
<dbReference type="Pfam" id="PF13636">
    <property type="entry name" value="Methyltranf_PUA"/>
    <property type="match status" value="1"/>
</dbReference>
<dbReference type="InterPro" id="IPR031341">
    <property type="entry name" value="Methyltr_RsmF_N"/>
</dbReference>
<keyword evidence="4 6" id="KW-0949">S-adenosyl-L-methionine</keyword>
<dbReference type="CDD" id="cd02440">
    <property type="entry name" value="AdoMet_MTases"/>
    <property type="match status" value="1"/>
</dbReference>
<dbReference type="Pfam" id="PF17125">
    <property type="entry name" value="Methyltr_RsmF_N"/>
    <property type="match status" value="1"/>
</dbReference>
<dbReference type="PANTHER" id="PTHR22807:SF30">
    <property type="entry name" value="28S RRNA (CYTOSINE(4447)-C(5))-METHYLTRANSFERASE-RELATED"/>
    <property type="match status" value="1"/>
</dbReference>
<dbReference type="GO" id="GO:0008757">
    <property type="term" value="F:S-adenosylmethionine-dependent methyltransferase activity"/>
    <property type="evidence" value="ECO:0007669"/>
    <property type="project" value="InterPro"/>
</dbReference>
<gene>
    <name evidence="8" type="ORF">FQB35_04740</name>
</gene>
<dbReference type="PANTHER" id="PTHR22807">
    <property type="entry name" value="NOP2 YEAST -RELATED NOL1/NOP2/FMU SUN DOMAIN-CONTAINING"/>
    <property type="match status" value="1"/>
</dbReference>
<dbReference type="GO" id="GO:0003723">
    <property type="term" value="F:RNA binding"/>
    <property type="evidence" value="ECO:0007669"/>
    <property type="project" value="UniProtKB-UniRule"/>
</dbReference>
<dbReference type="InterPro" id="IPR031340">
    <property type="entry name" value="RsmF_methylt_CI"/>
</dbReference>
<dbReference type="InterPro" id="IPR049560">
    <property type="entry name" value="MeTrfase_RsmB-F_NOP2_cat"/>
</dbReference>
<dbReference type="InterPro" id="IPR029063">
    <property type="entry name" value="SAM-dependent_MTases_sf"/>
</dbReference>
<dbReference type="PROSITE" id="PS51686">
    <property type="entry name" value="SAM_MT_RSMB_NOP"/>
    <property type="match status" value="1"/>
</dbReference>
<evidence type="ECO:0000256" key="5">
    <source>
        <dbReference type="ARBA" id="ARBA00022884"/>
    </source>
</evidence>
<dbReference type="Gene3D" id="3.30.70.1170">
    <property type="entry name" value="Sun protein, domain 3"/>
    <property type="match status" value="1"/>
</dbReference>
<dbReference type="EMBL" id="CP042243">
    <property type="protein sequence ID" value="QEK13589.1"/>
    <property type="molecule type" value="Genomic_DNA"/>
</dbReference>
<name>A0A5C0SL01_CRATE</name>
<keyword evidence="5 6" id="KW-0694">RNA-binding</keyword>
<reference evidence="8 9" key="1">
    <citation type="submission" date="2019-07" db="EMBL/GenBank/DDBJ databases">
        <title>Complete genome of Crassaminicella thermophila SY095.</title>
        <authorList>
            <person name="Li X."/>
        </authorList>
    </citation>
    <scope>NUCLEOTIDE SEQUENCE [LARGE SCALE GENOMIC DNA]</scope>
    <source>
        <strain evidence="8 9">SY095</strain>
    </source>
</reference>
<dbReference type="KEGG" id="crs:FQB35_04740"/>
<dbReference type="GO" id="GO:0008173">
    <property type="term" value="F:RNA methyltransferase activity"/>
    <property type="evidence" value="ECO:0007669"/>
    <property type="project" value="InterPro"/>
</dbReference>
<evidence type="ECO:0000259" key="7">
    <source>
        <dbReference type="PROSITE" id="PS51686"/>
    </source>
</evidence>
<dbReference type="Gene3D" id="3.40.50.150">
    <property type="entry name" value="Vaccinia Virus protein VP39"/>
    <property type="match status" value="1"/>
</dbReference>
<dbReference type="GO" id="GO:0006396">
    <property type="term" value="P:RNA processing"/>
    <property type="evidence" value="ECO:0007669"/>
    <property type="project" value="InterPro"/>
</dbReference>
<dbReference type="Pfam" id="PF17126">
    <property type="entry name" value="RsmF_methylt_CI"/>
    <property type="match status" value="1"/>
</dbReference>
<protein>
    <submittedName>
        <fullName evidence="8">NOL1/NOP2/sun family putative RNA methylase</fullName>
    </submittedName>
</protein>
<dbReference type="SUPFAM" id="SSF53335">
    <property type="entry name" value="S-adenosyl-L-methionine-dependent methyltransferases"/>
    <property type="match status" value="1"/>
</dbReference>
<feature type="binding site" evidence="6">
    <location>
        <begin position="109"/>
        <end position="115"/>
    </location>
    <ligand>
        <name>S-adenosyl-L-methionine</name>
        <dbReference type="ChEBI" id="CHEBI:59789"/>
    </ligand>
</feature>
<proteinExistence type="inferred from homology"/>
<evidence type="ECO:0000313" key="8">
    <source>
        <dbReference type="EMBL" id="QEK13589.1"/>
    </source>
</evidence>
<sequence length="455" mass="52498">MDLPREFEERMKKLLKEEYESFIKTYNEMKTQGLRVNTLKIDIDEFLKISHFKLNKVLWAEEGFYYKEEDKPGKNPYHEAGLYYIQEPSAMAVGTLLNPQPGDRVLDLCAAPGGKSTHIAAKLKGEGLLVANEIYPARSKILSQNIERMGIKNCIVTNESPQKLSMKFKNFFHRILVDAPCSGEGMFRKDPATCREWSLDNVSMCAQRQLDILEEAQKMLMPEGILVYSTCTFSHEENEGVIEKFLKKHPEFTIEEVKGFEGFSHGREDWILSEELSLRKTIRLWPHKLKGEGHFIAVLKKQDGEEGKIKNNRKKIDKKSLKYYYDFAKQYLQNPLEGYFILFGDQLYILPEGVPDLEKLKVVRPGLHLGIIKKNRFEPSHALALSLNYKEVKNNIFMDADSSEIIAYLKGESMYFDGKRGWNLVSVDGYAIGWCKIANNMLKNHYPKGLRWVGL</sequence>
<organism evidence="8 9">
    <name type="scientific">Crassaminicella thermophila</name>
    <dbReference type="NCBI Taxonomy" id="2599308"/>
    <lineage>
        <taxon>Bacteria</taxon>
        <taxon>Bacillati</taxon>
        <taxon>Bacillota</taxon>
        <taxon>Clostridia</taxon>
        <taxon>Eubacteriales</taxon>
        <taxon>Clostridiaceae</taxon>
        <taxon>Crassaminicella</taxon>
    </lineage>
</organism>
<dbReference type="InterPro" id="IPR027391">
    <property type="entry name" value="Nol1_Nop2_Fmu_2"/>
</dbReference>
<feature type="active site" description="Nucleophile" evidence="6">
    <location>
        <position position="231"/>
    </location>
</feature>
<dbReference type="Proteomes" id="UP000324646">
    <property type="component" value="Chromosome"/>
</dbReference>
<dbReference type="Gene3D" id="2.30.130.60">
    <property type="match status" value="1"/>
</dbReference>
<dbReference type="GO" id="GO:0001510">
    <property type="term" value="P:RNA methylation"/>
    <property type="evidence" value="ECO:0007669"/>
    <property type="project" value="InterPro"/>
</dbReference>
<evidence type="ECO:0000256" key="1">
    <source>
        <dbReference type="ARBA" id="ARBA00022490"/>
    </source>
</evidence>
<dbReference type="InterPro" id="IPR001678">
    <property type="entry name" value="MeTrfase_RsmB-F_NOP2_dom"/>
</dbReference>
<dbReference type="CDD" id="cd21147">
    <property type="entry name" value="RsmF_methylt_CTD1"/>
    <property type="match status" value="1"/>
</dbReference>
<accession>A0A5C0SL01</accession>
<comment type="caution">
    <text evidence="6">Lacks conserved residue(s) required for the propagation of feature annotation.</text>
</comment>
<evidence type="ECO:0000256" key="4">
    <source>
        <dbReference type="ARBA" id="ARBA00022691"/>
    </source>
</evidence>
<comment type="similarity">
    <text evidence="6">Belongs to the class I-like SAM-binding methyltransferase superfamily. RsmB/NOP family.</text>
</comment>
<keyword evidence="9" id="KW-1185">Reference proteome</keyword>
<dbReference type="PRINTS" id="PR02008">
    <property type="entry name" value="RCMTFAMILY"/>
</dbReference>
<dbReference type="NCBIfam" id="TIGR00446">
    <property type="entry name" value="nop2p"/>
    <property type="match status" value="1"/>
</dbReference>
<dbReference type="AlphaFoldDB" id="A0A5C0SL01"/>
<feature type="binding site" evidence="6">
    <location>
        <position position="178"/>
    </location>
    <ligand>
        <name>S-adenosyl-L-methionine</name>
        <dbReference type="ChEBI" id="CHEBI:59789"/>
    </ligand>
</feature>
<evidence type="ECO:0000256" key="2">
    <source>
        <dbReference type="ARBA" id="ARBA00022603"/>
    </source>
</evidence>
<dbReference type="OrthoDB" id="9810297at2"/>
<evidence type="ECO:0000256" key="3">
    <source>
        <dbReference type="ARBA" id="ARBA00022679"/>
    </source>
</evidence>
<feature type="domain" description="SAM-dependent MTase RsmB/NOP-type" evidence="7">
    <location>
        <begin position="1"/>
        <end position="302"/>
    </location>
</feature>
<keyword evidence="2 6" id="KW-0489">Methyltransferase</keyword>
<dbReference type="InterPro" id="IPR011023">
    <property type="entry name" value="Nop2p"/>
</dbReference>
<evidence type="ECO:0000313" key="9">
    <source>
        <dbReference type="Proteomes" id="UP000324646"/>
    </source>
</evidence>
<keyword evidence="3 6" id="KW-0808">Transferase</keyword>
<dbReference type="Pfam" id="PF01189">
    <property type="entry name" value="Methyltr_RsmB-F"/>
    <property type="match status" value="1"/>
</dbReference>
<evidence type="ECO:0000256" key="6">
    <source>
        <dbReference type="PROSITE-ProRule" id="PRU01023"/>
    </source>
</evidence>
<keyword evidence="1" id="KW-0963">Cytoplasm</keyword>
<dbReference type="InterPro" id="IPR023267">
    <property type="entry name" value="RCMT"/>
</dbReference>